<evidence type="ECO:0000256" key="1">
    <source>
        <dbReference type="ARBA" id="ARBA00022664"/>
    </source>
</evidence>
<dbReference type="Proteomes" id="UP000517252">
    <property type="component" value="Unassembled WGS sequence"/>
</dbReference>
<dbReference type="OrthoDB" id="163257at2759"/>
<evidence type="ECO:0000259" key="3">
    <source>
        <dbReference type="PROSITE" id="PS51025"/>
    </source>
</evidence>
<dbReference type="GO" id="GO:0006397">
    <property type="term" value="P:mRNA processing"/>
    <property type="evidence" value="ECO:0007669"/>
    <property type="project" value="UniProtKB-KW"/>
</dbReference>
<dbReference type="InterPro" id="IPR052225">
    <property type="entry name" value="Ser/Arg_repetitive_matrix"/>
</dbReference>
<dbReference type="InterPro" id="IPR036483">
    <property type="entry name" value="PWI_dom_sf"/>
</dbReference>
<dbReference type="GO" id="GO:0048024">
    <property type="term" value="P:regulation of mRNA splicing, via spliceosome"/>
    <property type="evidence" value="ECO:0007669"/>
    <property type="project" value="TreeGrafter"/>
</dbReference>
<dbReference type="SMART" id="SM00311">
    <property type="entry name" value="PWI"/>
    <property type="match status" value="1"/>
</dbReference>
<dbReference type="SUPFAM" id="SSF101233">
    <property type="entry name" value="PWI domain"/>
    <property type="match status" value="1"/>
</dbReference>
<feature type="domain" description="PWI" evidence="3">
    <location>
        <begin position="12"/>
        <end position="115"/>
    </location>
</feature>
<evidence type="ECO:0000313" key="4">
    <source>
        <dbReference type="EMBL" id="GFP58127.1"/>
    </source>
</evidence>
<dbReference type="GO" id="GO:0003723">
    <property type="term" value="F:RNA binding"/>
    <property type="evidence" value="ECO:0007669"/>
    <property type="project" value="TreeGrafter"/>
</dbReference>
<dbReference type="PANTHER" id="PTHR23148:SF0">
    <property type="entry name" value="SERINE_ARGININE REPETITIVE MATRIX PROTEIN 1"/>
    <property type="match status" value="1"/>
</dbReference>
<dbReference type="AlphaFoldDB" id="A0A6V8QZH7"/>
<dbReference type="Gene3D" id="1.20.1390.10">
    <property type="entry name" value="PWI domain"/>
    <property type="match status" value="1"/>
</dbReference>
<feature type="region of interest" description="Disordered" evidence="2">
    <location>
        <begin position="276"/>
        <end position="303"/>
    </location>
</feature>
<dbReference type="EMBL" id="BLZH01000009">
    <property type="protein sequence ID" value="GFP58127.1"/>
    <property type="molecule type" value="Genomic_DNA"/>
</dbReference>
<evidence type="ECO:0000313" key="5">
    <source>
        <dbReference type="Proteomes" id="UP000517252"/>
    </source>
</evidence>
<dbReference type="PROSITE" id="PS51025">
    <property type="entry name" value="PWI"/>
    <property type="match status" value="1"/>
</dbReference>
<evidence type="ECO:0000256" key="2">
    <source>
        <dbReference type="SAM" id="MobiDB-lite"/>
    </source>
</evidence>
<feature type="compositionally biased region" description="Basic and acidic residues" evidence="2">
    <location>
        <begin position="292"/>
        <end position="302"/>
    </location>
</feature>
<sequence>MASAGDARLMKSTKFPAEFSQKVDMQKVNLQVIKKFVTGWIANRISEILGNEDDVVIELCFNLIDGPRHPDIKSLQIQLTGFLDKETAPFCKELWKLLLSAQGNPQGVPKELLEAKKLELMQEKIEIAETEQMRGAVGQAAVEIELPKVVEEEVIVGMQTDHVLQNLDTVLLGTRIVGIAMCLQIAAAGGVIVAGRDGEVARHLSQRLTDRALEAAACLAATGALGALHGAKAAPVDTETQEKDLGPLAEMLIGQGGNHATVEIVVMLEIDAQLPQNAPHRHRSEDGNLPLEVDRSSAEDATRRRHPLARAVLQKRVAAAPFAAVINPWIASDQIRPRSADKSAEEVMVLMNPIMTTDAAAAIIVAVKTTTPRQRARNLKG</sequence>
<dbReference type="Pfam" id="PF01480">
    <property type="entry name" value="PWI"/>
    <property type="match status" value="1"/>
</dbReference>
<comment type="caution">
    <text evidence="4">The sequence shown here is derived from an EMBL/GenBank/DDBJ whole genome shotgun (WGS) entry which is preliminary data.</text>
</comment>
<dbReference type="GO" id="GO:0005681">
    <property type="term" value="C:spliceosomal complex"/>
    <property type="evidence" value="ECO:0007669"/>
    <property type="project" value="TreeGrafter"/>
</dbReference>
<name>A0A6V8QZH7_TRIAP</name>
<proteinExistence type="predicted"/>
<keyword evidence="1" id="KW-0507">mRNA processing</keyword>
<gene>
    <name evidence="4" type="ORF">TASIC1_0009046400</name>
</gene>
<protein>
    <submittedName>
        <fullName evidence="4">Serine/arginine repetitive matrix protein 1</fullName>
    </submittedName>
</protein>
<reference evidence="4 5" key="1">
    <citation type="submission" date="2020-07" db="EMBL/GenBank/DDBJ databases">
        <title>Trichoderma asperellum IC-1 whole genome shotgun sequence.</title>
        <authorList>
            <person name="Kanamasa S."/>
            <person name="Takahashi H."/>
        </authorList>
    </citation>
    <scope>NUCLEOTIDE SEQUENCE [LARGE SCALE GENOMIC DNA]</scope>
    <source>
        <strain evidence="4 5">IC-1</strain>
    </source>
</reference>
<dbReference type="PANTHER" id="PTHR23148">
    <property type="entry name" value="SERINE/ARGININE REGULATED NUCLEAR MATRIX PROTEIN"/>
    <property type="match status" value="1"/>
</dbReference>
<dbReference type="InterPro" id="IPR002483">
    <property type="entry name" value="PWI_dom"/>
</dbReference>
<organism evidence="4 5">
    <name type="scientific">Trichoderma asperellum</name>
    <name type="common">Filamentous fungus</name>
    <dbReference type="NCBI Taxonomy" id="101201"/>
    <lineage>
        <taxon>Eukaryota</taxon>
        <taxon>Fungi</taxon>
        <taxon>Dikarya</taxon>
        <taxon>Ascomycota</taxon>
        <taxon>Pezizomycotina</taxon>
        <taxon>Sordariomycetes</taxon>
        <taxon>Hypocreomycetidae</taxon>
        <taxon>Hypocreales</taxon>
        <taxon>Hypocreaceae</taxon>
        <taxon>Trichoderma</taxon>
    </lineage>
</organism>
<accession>A0A6V8QZH7</accession>